<dbReference type="EMBL" id="JNBS01003942">
    <property type="protein sequence ID" value="OQR84705.1"/>
    <property type="molecule type" value="Genomic_DNA"/>
</dbReference>
<accession>A0A1V9YG36</accession>
<sequence>MLNGNLLVRNDFTVLLNDPKWPKDTCGLRLGNSVDKLRTIRDGVKPDRRLELDKLGFVWDHFEYNWQCNLKALKTYKRVCGNLLVRSDFTVPINDPNWPEET</sequence>
<evidence type="ECO:0000313" key="2">
    <source>
        <dbReference type="Proteomes" id="UP000243217"/>
    </source>
</evidence>
<dbReference type="Proteomes" id="UP000243217">
    <property type="component" value="Unassembled WGS sequence"/>
</dbReference>
<dbReference type="PANTHER" id="PTHR37066:SF1">
    <property type="entry name" value="LNS2_PITP DOMAIN-CONTAINING PROTEIN"/>
    <property type="match status" value="1"/>
</dbReference>
<evidence type="ECO:0000313" key="1">
    <source>
        <dbReference type="EMBL" id="OQR84705.1"/>
    </source>
</evidence>
<comment type="caution">
    <text evidence="1">The sequence shown here is derived from an EMBL/GenBank/DDBJ whole genome shotgun (WGS) entry which is preliminary data.</text>
</comment>
<keyword evidence="2" id="KW-1185">Reference proteome</keyword>
<name>A0A1V9YG36_9STRA</name>
<dbReference type="PANTHER" id="PTHR37066">
    <property type="entry name" value="HELICASE-ASSOCIATED"/>
    <property type="match status" value="1"/>
</dbReference>
<dbReference type="OrthoDB" id="153872at2759"/>
<evidence type="ECO:0008006" key="3">
    <source>
        <dbReference type="Google" id="ProtNLM"/>
    </source>
</evidence>
<protein>
    <recommendedName>
        <fullName evidence="3">Helicase-associated domain-containing protein</fullName>
    </recommendedName>
</protein>
<proteinExistence type="predicted"/>
<gene>
    <name evidence="1" type="ORF">THRCLA_23069</name>
</gene>
<dbReference type="AlphaFoldDB" id="A0A1V9YG36"/>
<reference evidence="1 2" key="1">
    <citation type="journal article" date="2014" name="Genome Biol. Evol.">
        <title>The secreted proteins of Achlya hypogyna and Thraustotheca clavata identify the ancestral oomycete secretome and reveal gene acquisitions by horizontal gene transfer.</title>
        <authorList>
            <person name="Misner I."/>
            <person name="Blouin N."/>
            <person name="Leonard G."/>
            <person name="Richards T.A."/>
            <person name="Lane C.E."/>
        </authorList>
    </citation>
    <scope>NUCLEOTIDE SEQUENCE [LARGE SCALE GENOMIC DNA]</scope>
    <source>
        <strain evidence="1 2">ATCC 34112</strain>
    </source>
</reference>
<organism evidence="1 2">
    <name type="scientific">Thraustotheca clavata</name>
    <dbReference type="NCBI Taxonomy" id="74557"/>
    <lineage>
        <taxon>Eukaryota</taxon>
        <taxon>Sar</taxon>
        <taxon>Stramenopiles</taxon>
        <taxon>Oomycota</taxon>
        <taxon>Saprolegniomycetes</taxon>
        <taxon>Saprolegniales</taxon>
        <taxon>Achlyaceae</taxon>
        <taxon>Thraustotheca</taxon>
    </lineage>
</organism>